<dbReference type="EMBL" id="LAZR01004274">
    <property type="protein sequence ID" value="KKN10118.1"/>
    <property type="molecule type" value="Genomic_DNA"/>
</dbReference>
<sequence length="75" mass="8834">MEINFTGIILLEDDELFSFIDKFGEEIGYNKISKKLLRKLGGLELWGKYNPSYVSPRIGWAKYPQCFVEKDLIEW</sequence>
<dbReference type="AlphaFoldDB" id="A0A0F9QY87"/>
<evidence type="ECO:0000313" key="1">
    <source>
        <dbReference type="EMBL" id="KKN10118.1"/>
    </source>
</evidence>
<proteinExistence type="predicted"/>
<reference evidence="1" key="1">
    <citation type="journal article" date="2015" name="Nature">
        <title>Complex archaea that bridge the gap between prokaryotes and eukaryotes.</title>
        <authorList>
            <person name="Spang A."/>
            <person name="Saw J.H."/>
            <person name="Jorgensen S.L."/>
            <person name="Zaremba-Niedzwiedzka K."/>
            <person name="Martijn J."/>
            <person name="Lind A.E."/>
            <person name="van Eijk R."/>
            <person name="Schleper C."/>
            <person name="Guy L."/>
            <person name="Ettema T.J."/>
        </authorList>
    </citation>
    <scope>NUCLEOTIDE SEQUENCE</scope>
</reference>
<gene>
    <name evidence="1" type="ORF">LCGC14_1039720</name>
</gene>
<organism evidence="1">
    <name type="scientific">marine sediment metagenome</name>
    <dbReference type="NCBI Taxonomy" id="412755"/>
    <lineage>
        <taxon>unclassified sequences</taxon>
        <taxon>metagenomes</taxon>
        <taxon>ecological metagenomes</taxon>
    </lineage>
</organism>
<name>A0A0F9QY87_9ZZZZ</name>
<comment type="caution">
    <text evidence="1">The sequence shown here is derived from an EMBL/GenBank/DDBJ whole genome shotgun (WGS) entry which is preliminary data.</text>
</comment>
<accession>A0A0F9QY87</accession>
<protein>
    <submittedName>
        <fullName evidence="1">Uncharacterized protein</fullName>
    </submittedName>
</protein>